<dbReference type="GO" id="GO:0003677">
    <property type="term" value="F:DNA binding"/>
    <property type="evidence" value="ECO:0007669"/>
    <property type="project" value="InterPro"/>
</dbReference>
<dbReference type="Gene3D" id="2.130.10.10">
    <property type="entry name" value="YVTN repeat-like/Quinoprotein amine dehydrogenase"/>
    <property type="match status" value="2"/>
</dbReference>
<feature type="signal peptide" evidence="2">
    <location>
        <begin position="1"/>
        <end position="19"/>
    </location>
</feature>
<evidence type="ECO:0000313" key="5">
    <source>
        <dbReference type="Proteomes" id="UP000244090"/>
    </source>
</evidence>
<dbReference type="EMBL" id="QBKT01000003">
    <property type="protein sequence ID" value="PTX62363.1"/>
    <property type="molecule type" value="Genomic_DNA"/>
</dbReference>
<dbReference type="InterPro" id="IPR013783">
    <property type="entry name" value="Ig-like_fold"/>
</dbReference>
<dbReference type="Gene3D" id="2.40.50.1020">
    <property type="entry name" value="LytTr DNA-binding domain"/>
    <property type="match status" value="1"/>
</dbReference>
<keyword evidence="1" id="KW-1133">Transmembrane helix</keyword>
<feature type="transmembrane region" description="Helical" evidence="1">
    <location>
        <begin position="716"/>
        <end position="734"/>
    </location>
</feature>
<dbReference type="PANTHER" id="PTHR37299:SF1">
    <property type="entry name" value="STAGE 0 SPORULATION PROTEIN A HOMOLOG"/>
    <property type="match status" value="1"/>
</dbReference>
<keyword evidence="5" id="KW-1185">Reference proteome</keyword>
<protein>
    <submittedName>
        <fullName evidence="4">Two component regulator with propeller domain</fullName>
    </submittedName>
</protein>
<feature type="domain" description="HTH LytTR-type" evidence="3">
    <location>
        <begin position="764"/>
        <end position="862"/>
    </location>
</feature>
<dbReference type="Proteomes" id="UP000244090">
    <property type="component" value="Unassembled WGS sequence"/>
</dbReference>
<proteinExistence type="predicted"/>
<organism evidence="4 5">
    <name type="scientific">Kordia periserrulae</name>
    <dbReference type="NCBI Taxonomy" id="701523"/>
    <lineage>
        <taxon>Bacteria</taxon>
        <taxon>Pseudomonadati</taxon>
        <taxon>Bacteroidota</taxon>
        <taxon>Flavobacteriia</taxon>
        <taxon>Flavobacteriales</taxon>
        <taxon>Flavobacteriaceae</taxon>
        <taxon>Kordia</taxon>
    </lineage>
</organism>
<dbReference type="Pfam" id="PF04397">
    <property type="entry name" value="LytTR"/>
    <property type="match status" value="1"/>
</dbReference>
<gene>
    <name evidence="4" type="ORF">C8N46_103463</name>
</gene>
<comment type="caution">
    <text evidence="4">The sequence shown here is derived from an EMBL/GenBank/DDBJ whole genome shotgun (WGS) entry which is preliminary data.</text>
</comment>
<reference evidence="4 5" key="1">
    <citation type="submission" date="2018-04" db="EMBL/GenBank/DDBJ databases">
        <title>Genomic Encyclopedia of Archaeal and Bacterial Type Strains, Phase II (KMG-II): from individual species to whole genera.</title>
        <authorList>
            <person name="Goeker M."/>
        </authorList>
    </citation>
    <scope>NUCLEOTIDE SEQUENCE [LARGE SCALE GENOMIC DNA]</scope>
    <source>
        <strain evidence="4 5">DSM 25731</strain>
    </source>
</reference>
<keyword evidence="1" id="KW-0472">Membrane</keyword>
<keyword evidence="1" id="KW-0812">Transmembrane</keyword>
<sequence length="862" mass="99274">MKTNLALCFFLCFCSFLFSQQYIYEEFGINDGLPSLEVHGMHQDKSGFIWFATDRGLVYTNGYEMKRFDFENSISNAVVLDLFPQSNGTIYAATFNNQLFYFDEVFRGFVAYKYNDILREKLEFKQHIMNVYIDAEENVHIACEYMYGKLIISKEGEILKQPSKKWEPGLPTIWMKLEKIDDQTLFFSFDNDSIVSNNNTIRSKIEHAQDKEVIVLNDANYIVYNDGNNLAILDANGKEINRIATETLPIVLKALSPTTFFVGFEFGGGVIMDINGNSKAHFLPNESVTDFLIDHEGGYWFSTLYSGVFYVKEPHIKLFETGLKSPVMSLTKTNKDELYIGYRTGDVLKLDQHRKLFREASSEIETEALVMYDTVSELLYVKLDDNFYTKNIHDQKTYFPDSISRSYFIKLSEPTHHKIIASNQTGFVVVDSMSIKKNIMPQRVHDVAFLDDTYYIGTPLGAFTMQNGQTTALSVHHPIFTYRIEDIDINEARQEVYFATLGKGIIIYHPTTGNVKNIDASQGLSSNIVNELKIVNNNELWVCTNHGVDKITFKADGSLHISGLKSSKGLLNDGINDVEITNDTVWIASIKGLTYVSKSFFETSKIAPPNFLQVNASYVNDSIYEFSNLTKLSHKENRIDFWVEAISFKNTKDIVYTYQMEGLDTKLYTTKNRKISYSALPYGNYTFKVAATTSDKEAFNFIEIPVHIHAPFWKQTWFVISVILTVIALIYLFFKYRILSYNQHIIGELLRLLMKKIKRKERYFSFKEAGKEIRIKTDTILYVKSAGNYVEVVTEQKNYTIRTKIGEFINLMPDSLEYLRIHRSYIVRIDKVEEKNTKEVTVQGHKIPVSNSYVDELQKLIF</sequence>
<dbReference type="InterPro" id="IPR015943">
    <property type="entry name" value="WD40/YVTN_repeat-like_dom_sf"/>
</dbReference>
<evidence type="ECO:0000259" key="3">
    <source>
        <dbReference type="PROSITE" id="PS50930"/>
    </source>
</evidence>
<evidence type="ECO:0000256" key="2">
    <source>
        <dbReference type="SAM" id="SignalP"/>
    </source>
</evidence>
<dbReference type="InterPro" id="IPR011123">
    <property type="entry name" value="Y_Y_Y"/>
</dbReference>
<accession>A0A2T6C245</accession>
<dbReference type="PANTHER" id="PTHR37299">
    <property type="entry name" value="TRANSCRIPTIONAL REGULATOR-RELATED"/>
    <property type="match status" value="1"/>
</dbReference>
<dbReference type="InterPro" id="IPR011110">
    <property type="entry name" value="Reg_prop"/>
</dbReference>
<dbReference type="Pfam" id="PF07495">
    <property type="entry name" value="Y_Y_Y"/>
    <property type="match status" value="1"/>
</dbReference>
<evidence type="ECO:0000313" key="4">
    <source>
        <dbReference type="EMBL" id="PTX62363.1"/>
    </source>
</evidence>
<dbReference type="AlphaFoldDB" id="A0A2T6C245"/>
<dbReference type="RefSeq" id="WP_108114562.1">
    <property type="nucleotide sequence ID" value="NZ_QBKT01000003.1"/>
</dbReference>
<dbReference type="PROSITE" id="PS50930">
    <property type="entry name" value="HTH_LYTTR"/>
    <property type="match status" value="1"/>
</dbReference>
<dbReference type="InterPro" id="IPR046947">
    <property type="entry name" value="LytR-like"/>
</dbReference>
<dbReference type="InterPro" id="IPR007492">
    <property type="entry name" value="LytTR_DNA-bd_dom"/>
</dbReference>
<feature type="chain" id="PRO_5015718102" evidence="2">
    <location>
        <begin position="20"/>
        <end position="862"/>
    </location>
</feature>
<dbReference type="GO" id="GO:0000156">
    <property type="term" value="F:phosphorelay response regulator activity"/>
    <property type="evidence" value="ECO:0007669"/>
    <property type="project" value="InterPro"/>
</dbReference>
<dbReference type="SMART" id="SM00850">
    <property type="entry name" value="LytTR"/>
    <property type="match status" value="1"/>
</dbReference>
<name>A0A2T6C245_9FLAO</name>
<evidence type="ECO:0000256" key="1">
    <source>
        <dbReference type="SAM" id="Phobius"/>
    </source>
</evidence>
<keyword evidence="2" id="KW-0732">Signal</keyword>
<dbReference type="Gene3D" id="2.60.40.10">
    <property type="entry name" value="Immunoglobulins"/>
    <property type="match status" value="1"/>
</dbReference>
<dbReference type="SUPFAM" id="SSF69322">
    <property type="entry name" value="Tricorn protease domain 2"/>
    <property type="match status" value="1"/>
</dbReference>
<dbReference type="OrthoDB" id="9809670at2"/>
<dbReference type="Pfam" id="PF07494">
    <property type="entry name" value="Reg_prop"/>
    <property type="match status" value="1"/>
</dbReference>